<feature type="transmembrane region" description="Helical" evidence="2">
    <location>
        <begin position="13"/>
        <end position="39"/>
    </location>
</feature>
<feature type="region of interest" description="Disordered" evidence="1">
    <location>
        <begin position="217"/>
        <end position="241"/>
    </location>
</feature>
<feature type="non-terminal residue" evidence="3">
    <location>
        <position position="1"/>
    </location>
</feature>
<feature type="transmembrane region" description="Helical" evidence="2">
    <location>
        <begin position="122"/>
        <end position="142"/>
    </location>
</feature>
<keyword evidence="2" id="KW-1133">Transmembrane helix</keyword>
<gene>
    <name evidence="3" type="ORF">ACFQMG_17565</name>
</gene>
<evidence type="ECO:0000256" key="2">
    <source>
        <dbReference type="SAM" id="Phobius"/>
    </source>
</evidence>
<evidence type="ECO:0000256" key="1">
    <source>
        <dbReference type="SAM" id="MobiDB-lite"/>
    </source>
</evidence>
<keyword evidence="4" id="KW-1185">Reference proteome</keyword>
<keyword evidence="2" id="KW-0812">Transmembrane</keyword>
<dbReference type="RefSeq" id="WP_380231447.1">
    <property type="nucleotide sequence ID" value="NZ_JBHTAJ010000030.1"/>
</dbReference>
<feature type="transmembrane region" description="Helical" evidence="2">
    <location>
        <begin position="162"/>
        <end position="186"/>
    </location>
</feature>
<dbReference type="Proteomes" id="UP001596435">
    <property type="component" value="Unassembled WGS sequence"/>
</dbReference>
<accession>A0ABW2FZ65</accession>
<feature type="transmembrane region" description="Helical" evidence="2">
    <location>
        <begin position="91"/>
        <end position="110"/>
    </location>
</feature>
<evidence type="ECO:0000313" key="4">
    <source>
        <dbReference type="Proteomes" id="UP001596435"/>
    </source>
</evidence>
<reference evidence="4" key="1">
    <citation type="journal article" date="2019" name="Int. J. Syst. Evol. Microbiol.">
        <title>The Global Catalogue of Microorganisms (GCM) 10K type strain sequencing project: providing services to taxonomists for standard genome sequencing and annotation.</title>
        <authorList>
            <consortium name="The Broad Institute Genomics Platform"/>
            <consortium name="The Broad Institute Genome Sequencing Center for Infectious Disease"/>
            <person name="Wu L."/>
            <person name="Ma J."/>
        </authorList>
    </citation>
    <scope>NUCLEOTIDE SEQUENCE [LARGE SCALE GENOMIC DNA]</scope>
    <source>
        <strain evidence="4">CGMCC 1.12859</strain>
    </source>
</reference>
<dbReference type="EMBL" id="JBHTAJ010000030">
    <property type="protein sequence ID" value="MFC7181364.1"/>
    <property type="molecule type" value="Genomic_DNA"/>
</dbReference>
<comment type="caution">
    <text evidence="3">The sequence shown here is derived from an EMBL/GenBank/DDBJ whole genome shotgun (WGS) entry which is preliminary data.</text>
</comment>
<name>A0ABW2FZ65_9ACTN</name>
<proteinExistence type="predicted"/>
<sequence>APLRARAGRWADVLAPAAGGAAVPVGLATAAALAVAVFHPDLLQPWVYLPVAANGGLLLLGLGSGATVRLAGGDVSRTLSLFDLGGAGGQWRWALLPAVAGALVLARAAYSRGLGAGDRLRLAVLYAVLLAVPMLAGLSMRYRFGLGMEPGTQQEHGYSVSLTVGTVLVAVLLWAALGAFALPALFAAVRPAPAGRGAPSEHRDGAPWMAVRPPDAVHGAVEPDSAPPPYGAEVLDWRGRS</sequence>
<keyword evidence="2" id="KW-0472">Membrane</keyword>
<evidence type="ECO:0000313" key="3">
    <source>
        <dbReference type="EMBL" id="MFC7181364.1"/>
    </source>
</evidence>
<organism evidence="3 4">
    <name type="scientific">Kitasatospora paranensis</name>
    <dbReference type="NCBI Taxonomy" id="258053"/>
    <lineage>
        <taxon>Bacteria</taxon>
        <taxon>Bacillati</taxon>
        <taxon>Actinomycetota</taxon>
        <taxon>Actinomycetes</taxon>
        <taxon>Kitasatosporales</taxon>
        <taxon>Streptomycetaceae</taxon>
        <taxon>Kitasatospora</taxon>
    </lineage>
</organism>
<feature type="transmembrane region" description="Helical" evidence="2">
    <location>
        <begin position="46"/>
        <end position="71"/>
    </location>
</feature>
<protein>
    <submittedName>
        <fullName evidence="3">Uncharacterized protein</fullName>
    </submittedName>
</protein>